<gene>
    <name evidence="1" type="ORF">FBZ92_13042</name>
</gene>
<organism evidence="1 2">
    <name type="scientific">Nitrospirillum amazonense</name>
    <dbReference type="NCBI Taxonomy" id="28077"/>
    <lineage>
        <taxon>Bacteria</taxon>
        <taxon>Pseudomonadati</taxon>
        <taxon>Pseudomonadota</taxon>
        <taxon>Alphaproteobacteria</taxon>
        <taxon>Rhodospirillales</taxon>
        <taxon>Azospirillaceae</taxon>
        <taxon>Nitrospirillum</taxon>
    </lineage>
</organism>
<dbReference type="Gene3D" id="3.40.50.300">
    <property type="entry name" value="P-loop containing nucleotide triphosphate hydrolases"/>
    <property type="match status" value="1"/>
</dbReference>
<protein>
    <submittedName>
        <fullName evidence="1">AAA domain-containing protein</fullName>
    </submittedName>
</protein>
<proteinExistence type="predicted"/>
<comment type="caution">
    <text evidence="1">The sequence shown here is derived from an EMBL/GenBank/DDBJ whole genome shotgun (WGS) entry which is preliminary data.</text>
</comment>
<accession>A0A560HNX2</accession>
<dbReference type="Proteomes" id="UP000318050">
    <property type="component" value="Unassembled WGS sequence"/>
</dbReference>
<dbReference type="InterPro" id="IPR027417">
    <property type="entry name" value="P-loop_NTPase"/>
</dbReference>
<evidence type="ECO:0000313" key="1">
    <source>
        <dbReference type="EMBL" id="TWB48258.1"/>
    </source>
</evidence>
<name>A0A560HNX2_9PROT</name>
<reference evidence="1 2" key="1">
    <citation type="submission" date="2019-06" db="EMBL/GenBank/DDBJ databases">
        <title>Genomic Encyclopedia of Type Strains, Phase IV (KMG-V): Genome sequencing to study the core and pangenomes of soil and plant-associated prokaryotes.</title>
        <authorList>
            <person name="Whitman W."/>
        </authorList>
    </citation>
    <scope>NUCLEOTIDE SEQUENCE [LARGE SCALE GENOMIC DNA]</scope>
    <source>
        <strain evidence="1 2">BR 11140</strain>
    </source>
</reference>
<sequence length="663" mass="74512">MIEITGVTEGDEYAAAKRLERRMLDLWPDLARSRTDVIRIFVGLKMHGQKLEDLDLVVIASFQVARDFDPEWKFYSRAGDAFTPKSARVRNFALVFEVKSHDASGVRFENTAAFVRYVRNGAESWECVTEKNRIQMFEFKKWLDRFGLDHVHVQNLVLFTGLKERDLPPRPNVCIAGDTSFERLLNVLGQLAGPREPDKRVTLSYGNEEAFTRLLAPNSPLFATLEPTPLDRRRMDLIAKSELSEAWLVDLGQRQVLLKGRGGVGKTVILLQMAYRAFDQWGRRSLVLTFNKALVADMRRTMSLLGVPRDVEKGGVAIETVHGFMGRLMLELGVIDGYESFLEDYDSHKETLLSYLRSGTVTAEDLGEIMRADAAEFDWDLVFVDEGQDWPGDEIAILNAVYGPMRLTVSDGIDQYVRHSVADWTSGLPKGNSRTRRMRKCLRMKANVAAFVADVAMRLGLDDWDLEPNVDAGGGRIIIYDGDLTTQPDRIAGLVKEARKLGNFPVDMLACVPPGSVVRTAHGPGSAAAEAYAAMGGKVWDGTARDVREAYPTDREELRFVQYDSCRGLEGWSVVNYDLDQLWDCKARQWEAEGHDHDPLIETREEAAARHAARWVMIPLTRAIDTLVIGLGTASSPLRSVLRRVADQHPDFVEWIELPHVGT</sequence>
<dbReference type="SUPFAM" id="SSF52540">
    <property type="entry name" value="P-loop containing nucleoside triphosphate hydrolases"/>
    <property type="match status" value="1"/>
</dbReference>
<dbReference type="AlphaFoldDB" id="A0A560HNX2"/>
<evidence type="ECO:0000313" key="2">
    <source>
        <dbReference type="Proteomes" id="UP000318050"/>
    </source>
</evidence>
<dbReference type="EMBL" id="VITT01000030">
    <property type="protein sequence ID" value="TWB48258.1"/>
    <property type="molecule type" value="Genomic_DNA"/>
</dbReference>
<dbReference type="OrthoDB" id="7066673at2"/>